<evidence type="ECO:0000313" key="3">
    <source>
        <dbReference type="EMBL" id="KAH8993797.1"/>
    </source>
</evidence>
<sequence length="77" mass="8048">MAMIINYPCAAKPYNSCSLNACLSHPNCAASVIIAPVGPSNLFVKLVSPSPICVTVRFCSILLSAPLPFLVLLVSKG</sequence>
<evidence type="ECO:0000256" key="1">
    <source>
        <dbReference type="SAM" id="Phobius"/>
    </source>
</evidence>
<proteinExistence type="predicted"/>
<keyword evidence="1" id="KW-0472">Membrane</keyword>
<accession>A0AAD4L7H7</accession>
<name>A0AAD4L7H7_9AGAM</name>
<reference evidence="2" key="1">
    <citation type="submission" date="2022-01" db="EMBL/GenBank/DDBJ databases">
        <title>Comparative genomics reveals a dynamic genome evolution in the ectomycorrhizal milk-cap (Lactarius) mushrooms.</title>
        <authorList>
            <consortium name="DOE Joint Genome Institute"/>
            <person name="Lebreton A."/>
            <person name="Tang N."/>
            <person name="Kuo A."/>
            <person name="LaButti K."/>
            <person name="Drula E."/>
            <person name="Barry K."/>
            <person name="Clum A."/>
            <person name="Lipzen A."/>
            <person name="Mousain D."/>
            <person name="Ng V."/>
            <person name="Wang R."/>
            <person name="Wang X."/>
            <person name="Dai Y."/>
            <person name="Henrissat B."/>
            <person name="Grigoriev I.V."/>
            <person name="Guerin-Laguette A."/>
            <person name="Yu F."/>
            <person name="Martin F.M."/>
        </authorList>
    </citation>
    <scope>NUCLEOTIDE SEQUENCE</scope>
    <source>
        <strain evidence="2">QP</strain>
    </source>
</reference>
<keyword evidence="4" id="KW-1185">Reference proteome</keyword>
<organism evidence="2 4">
    <name type="scientific">Lactarius akahatsu</name>
    <dbReference type="NCBI Taxonomy" id="416441"/>
    <lineage>
        <taxon>Eukaryota</taxon>
        <taxon>Fungi</taxon>
        <taxon>Dikarya</taxon>
        <taxon>Basidiomycota</taxon>
        <taxon>Agaricomycotina</taxon>
        <taxon>Agaricomycetes</taxon>
        <taxon>Russulales</taxon>
        <taxon>Russulaceae</taxon>
        <taxon>Lactarius</taxon>
    </lineage>
</organism>
<evidence type="ECO:0000313" key="2">
    <source>
        <dbReference type="EMBL" id="KAH8981424.1"/>
    </source>
</evidence>
<dbReference type="AlphaFoldDB" id="A0AAD4L7H7"/>
<feature type="transmembrane region" description="Helical" evidence="1">
    <location>
        <begin position="54"/>
        <end position="74"/>
    </location>
</feature>
<dbReference type="EMBL" id="JAKELL010000017">
    <property type="protein sequence ID" value="KAH8993797.1"/>
    <property type="molecule type" value="Genomic_DNA"/>
</dbReference>
<keyword evidence="1" id="KW-1133">Transmembrane helix</keyword>
<comment type="caution">
    <text evidence="2">The sequence shown here is derived from an EMBL/GenBank/DDBJ whole genome shotgun (WGS) entry which is preliminary data.</text>
</comment>
<keyword evidence="1" id="KW-0812">Transmembrane</keyword>
<protein>
    <submittedName>
        <fullName evidence="2">Uncharacterized protein</fullName>
    </submittedName>
</protein>
<evidence type="ECO:0000313" key="4">
    <source>
        <dbReference type="Proteomes" id="UP001201163"/>
    </source>
</evidence>
<dbReference type="EMBL" id="JAKELL010000117">
    <property type="protein sequence ID" value="KAH8981424.1"/>
    <property type="molecule type" value="Genomic_DNA"/>
</dbReference>
<gene>
    <name evidence="2" type="ORF">EDB92DRAFT_189045</name>
    <name evidence="3" type="ORF">EDB92DRAFT_382374</name>
</gene>
<dbReference type="Proteomes" id="UP001201163">
    <property type="component" value="Unassembled WGS sequence"/>
</dbReference>